<organism evidence="2 3">
    <name type="scientific">Calicophoron daubneyi</name>
    <name type="common">Rumen fluke</name>
    <name type="synonym">Paramphistomum daubneyi</name>
    <dbReference type="NCBI Taxonomy" id="300641"/>
    <lineage>
        <taxon>Eukaryota</taxon>
        <taxon>Metazoa</taxon>
        <taxon>Spiralia</taxon>
        <taxon>Lophotrochozoa</taxon>
        <taxon>Platyhelminthes</taxon>
        <taxon>Trematoda</taxon>
        <taxon>Digenea</taxon>
        <taxon>Plagiorchiida</taxon>
        <taxon>Pronocephalata</taxon>
        <taxon>Paramphistomoidea</taxon>
        <taxon>Paramphistomidae</taxon>
        <taxon>Calicophoron</taxon>
    </lineage>
</organism>
<gene>
    <name evidence="2" type="ORF">CDAUBV1_LOCUS3739</name>
</gene>
<name>A0AAV2T269_CALDB</name>
<dbReference type="SUPFAM" id="SSF54928">
    <property type="entry name" value="RNA-binding domain, RBD"/>
    <property type="match status" value="1"/>
</dbReference>
<evidence type="ECO:0000256" key="1">
    <source>
        <dbReference type="SAM" id="MobiDB-lite"/>
    </source>
</evidence>
<dbReference type="AlphaFoldDB" id="A0AAV2T269"/>
<feature type="compositionally biased region" description="Low complexity" evidence="1">
    <location>
        <begin position="95"/>
        <end position="105"/>
    </location>
</feature>
<dbReference type="InterPro" id="IPR012677">
    <property type="entry name" value="Nucleotide-bd_a/b_plait_sf"/>
</dbReference>
<proteinExistence type="predicted"/>
<dbReference type="Proteomes" id="UP001497525">
    <property type="component" value="Unassembled WGS sequence"/>
</dbReference>
<dbReference type="InterPro" id="IPR035979">
    <property type="entry name" value="RBD_domain_sf"/>
</dbReference>
<protein>
    <recommendedName>
        <fullName evidence="4">RRM domain-containing protein</fullName>
    </recommendedName>
</protein>
<comment type="caution">
    <text evidence="2">The sequence shown here is derived from an EMBL/GenBank/DDBJ whole genome shotgun (WGS) entry which is preliminary data.</text>
</comment>
<reference evidence="2" key="1">
    <citation type="submission" date="2024-06" db="EMBL/GenBank/DDBJ databases">
        <authorList>
            <person name="Liu X."/>
            <person name="Lenzi L."/>
            <person name="Haldenby T S."/>
            <person name="Uol C."/>
        </authorList>
    </citation>
    <scope>NUCLEOTIDE SEQUENCE</scope>
</reference>
<feature type="compositionally biased region" description="Basic and acidic residues" evidence="1">
    <location>
        <begin position="35"/>
        <end position="82"/>
    </location>
</feature>
<dbReference type="GO" id="GO:0003676">
    <property type="term" value="F:nucleic acid binding"/>
    <property type="evidence" value="ECO:0007669"/>
    <property type="project" value="InterPro"/>
</dbReference>
<dbReference type="Gene3D" id="3.30.70.330">
    <property type="match status" value="1"/>
</dbReference>
<evidence type="ECO:0000313" key="3">
    <source>
        <dbReference type="Proteomes" id="UP001497525"/>
    </source>
</evidence>
<sequence length="190" mass="21643">MSCVEAPDMSSRRESARFEDYSRSRQRNFPAEFDDYSKRPRGSFEDRKARPRDGDYGPPRYGRELPRSDFDDRRQNRSDRPENSFPGATRDRGGPPDSSGPKPSKILGVFGLSTRTEERHLYDIMSAYGPLDDVQMVYDTLTGIHQVSGADSHKSVLILAIEPDVMATRIVDLRLCSRVPDRDLRYHGGE</sequence>
<evidence type="ECO:0008006" key="4">
    <source>
        <dbReference type="Google" id="ProtNLM"/>
    </source>
</evidence>
<feature type="compositionally biased region" description="Basic and acidic residues" evidence="1">
    <location>
        <begin position="10"/>
        <end position="23"/>
    </location>
</feature>
<evidence type="ECO:0000313" key="2">
    <source>
        <dbReference type="EMBL" id="CAL5131315.1"/>
    </source>
</evidence>
<dbReference type="EMBL" id="CAXLJL010000090">
    <property type="protein sequence ID" value="CAL5131315.1"/>
    <property type="molecule type" value="Genomic_DNA"/>
</dbReference>
<feature type="region of interest" description="Disordered" evidence="1">
    <location>
        <begin position="1"/>
        <end position="106"/>
    </location>
</feature>
<accession>A0AAV2T269</accession>